<name>A0A8H6IEV3_9AGAR</name>
<gene>
    <name evidence="2" type="ORF">DFP72DRAFT_482118</name>
</gene>
<accession>A0A8H6IEV3</accession>
<evidence type="ECO:0000313" key="3">
    <source>
        <dbReference type="Proteomes" id="UP000521943"/>
    </source>
</evidence>
<protein>
    <recommendedName>
        <fullName evidence="4">TOG domain-containing protein</fullName>
    </recommendedName>
</protein>
<dbReference type="InterPro" id="IPR011989">
    <property type="entry name" value="ARM-like"/>
</dbReference>
<evidence type="ECO:0000313" key="2">
    <source>
        <dbReference type="EMBL" id="KAF6763734.1"/>
    </source>
</evidence>
<dbReference type="EMBL" id="JACGCI010000005">
    <property type="protein sequence ID" value="KAF6763734.1"/>
    <property type="molecule type" value="Genomic_DNA"/>
</dbReference>
<keyword evidence="3" id="KW-1185">Reference proteome</keyword>
<comment type="caution">
    <text evidence="2">The sequence shown here is derived from an EMBL/GenBank/DDBJ whole genome shotgun (WGS) entry which is preliminary data.</text>
</comment>
<proteinExistence type="predicted"/>
<reference evidence="2 3" key="1">
    <citation type="submission" date="2020-07" db="EMBL/GenBank/DDBJ databases">
        <title>Comparative genomics of pyrophilous fungi reveals a link between fire events and developmental genes.</title>
        <authorList>
            <consortium name="DOE Joint Genome Institute"/>
            <person name="Steindorff A.S."/>
            <person name="Carver A."/>
            <person name="Calhoun S."/>
            <person name="Stillman K."/>
            <person name="Liu H."/>
            <person name="Lipzen A."/>
            <person name="Pangilinan J."/>
            <person name="Labutti K."/>
            <person name="Bruns T.D."/>
            <person name="Grigoriev I.V."/>
        </authorList>
    </citation>
    <scope>NUCLEOTIDE SEQUENCE [LARGE SCALE GENOMIC DNA]</scope>
    <source>
        <strain evidence="2 3">CBS 144469</strain>
    </source>
</reference>
<feature type="signal peptide" evidence="1">
    <location>
        <begin position="1"/>
        <end position="20"/>
    </location>
</feature>
<dbReference type="SUPFAM" id="SSF48371">
    <property type="entry name" value="ARM repeat"/>
    <property type="match status" value="1"/>
</dbReference>
<dbReference type="Gene3D" id="1.25.10.10">
    <property type="entry name" value="Leucine-rich Repeat Variant"/>
    <property type="match status" value="1"/>
</dbReference>
<dbReference type="InterPro" id="IPR016024">
    <property type="entry name" value="ARM-type_fold"/>
</dbReference>
<evidence type="ECO:0000256" key="1">
    <source>
        <dbReference type="SAM" id="SignalP"/>
    </source>
</evidence>
<organism evidence="2 3">
    <name type="scientific">Ephemerocybe angulata</name>
    <dbReference type="NCBI Taxonomy" id="980116"/>
    <lineage>
        <taxon>Eukaryota</taxon>
        <taxon>Fungi</taxon>
        <taxon>Dikarya</taxon>
        <taxon>Basidiomycota</taxon>
        <taxon>Agaricomycotina</taxon>
        <taxon>Agaricomycetes</taxon>
        <taxon>Agaricomycetidae</taxon>
        <taxon>Agaricales</taxon>
        <taxon>Agaricineae</taxon>
        <taxon>Psathyrellaceae</taxon>
        <taxon>Ephemerocybe</taxon>
    </lineage>
</organism>
<feature type="chain" id="PRO_5034117936" description="TOG domain-containing protein" evidence="1">
    <location>
        <begin position="21"/>
        <end position="582"/>
    </location>
</feature>
<evidence type="ECO:0008006" key="4">
    <source>
        <dbReference type="Google" id="ProtNLM"/>
    </source>
</evidence>
<dbReference type="Proteomes" id="UP000521943">
    <property type="component" value="Unassembled WGS sequence"/>
</dbReference>
<dbReference type="AlphaFoldDB" id="A0A8H6IEV3"/>
<sequence>MTFYLNSSVFLLIELWTLQSTEDTATTPQENAQALLELLASDARFNWRLKVDAIQLLETALVRPYRSFRVWLNCVHVLTALQPILGVSDPKLLKLLVELSATPEGEMDFGGTELRQASLTFLSSICKHRHVTVKGFEAMKAAVISIRHFIVEEEINDMIALWLSFLGTLMKRSFFPEVIPIFLEIIFKCQSREIEVELEGTFESGETGNVTAYDDAITSAIPGDLRLTFDRRESWNETLKWAKALNALRWPELQLEASIRSRLGNALQDIKEAIEGKSDTWDRDYDEAEINAAENANLGNSTLHSTLRKRLCRISENERLAWVEAVSIFAQHFPHDLQDAGPTVIMQLVLHDADVEIRSRSLDFLSPLATMDELRACIMPLLTENLDALALAEDWRIRSAFAITLGHLGCVGTEQLPANVVNKLISMALEETDHDVRTDAVKSLEILRDNEEGGYCDTICQEISSKLDGSAGNEGWKASIWIKLVASRSKTVPFSQFPKLFDIAVENFNIGYDVQENGVELIQTLLRDATHRDSIASKLGAALTTSLRSTEYSSNRAINVLSTLGLPKALDSECSRRQSDYT</sequence>
<keyword evidence="1" id="KW-0732">Signal</keyword>